<sequence length="171" mass="19321">MKIAERVEYATKPKPLTCDPDDLVLDAVKRMADKNYGSIIAVDKSDHILGMMTERDIMKRLIAEGRDPKKTKVGDIMTSSVRTAKADDDLNDWLRIMSNERFRRLPIVDNDDKLQSIMTQGDFVSYTWPELMQQATTMAKATFGETLSLPRILAGILAYTLLLIIAVSLIR</sequence>
<feature type="domain" description="CBS" evidence="4">
    <location>
        <begin position="77"/>
        <end position="136"/>
    </location>
</feature>
<dbReference type="PANTHER" id="PTHR43080">
    <property type="entry name" value="CBS DOMAIN-CONTAINING PROTEIN CBSX3, MITOCHONDRIAL"/>
    <property type="match status" value="1"/>
</dbReference>
<dbReference type="InterPro" id="IPR000644">
    <property type="entry name" value="CBS_dom"/>
</dbReference>
<dbReference type="InterPro" id="IPR051257">
    <property type="entry name" value="Diverse_CBS-Domain"/>
</dbReference>
<evidence type="ECO:0000256" key="3">
    <source>
        <dbReference type="SAM" id="Phobius"/>
    </source>
</evidence>
<keyword evidence="6" id="KW-1185">Reference proteome</keyword>
<dbReference type="SMART" id="SM00116">
    <property type="entry name" value="CBS"/>
    <property type="match status" value="2"/>
</dbReference>
<evidence type="ECO:0000256" key="2">
    <source>
        <dbReference type="PROSITE-ProRule" id="PRU00703"/>
    </source>
</evidence>
<evidence type="ECO:0000256" key="1">
    <source>
        <dbReference type="ARBA" id="ARBA00023122"/>
    </source>
</evidence>
<evidence type="ECO:0000259" key="4">
    <source>
        <dbReference type="PROSITE" id="PS51371"/>
    </source>
</evidence>
<dbReference type="PANTHER" id="PTHR43080:SF2">
    <property type="entry name" value="CBS DOMAIN-CONTAINING PROTEIN"/>
    <property type="match status" value="1"/>
</dbReference>
<dbReference type="Pfam" id="PF00571">
    <property type="entry name" value="CBS"/>
    <property type="match status" value="2"/>
</dbReference>
<feature type="transmembrane region" description="Helical" evidence="3">
    <location>
        <begin position="152"/>
        <end position="170"/>
    </location>
</feature>
<dbReference type="PROSITE" id="PS51371">
    <property type="entry name" value="CBS"/>
    <property type="match status" value="2"/>
</dbReference>
<dbReference type="InterPro" id="IPR046342">
    <property type="entry name" value="CBS_dom_sf"/>
</dbReference>
<proteinExistence type="predicted"/>
<keyword evidence="3" id="KW-1133">Transmembrane helix</keyword>
<dbReference type="Gene3D" id="3.10.580.10">
    <property type="entry name" value="CBS-domain"/>
    <property type="match status" value="1"/>
</dbReference>
<dbReference type="SUPFAM" id="SSF54631">
    <property type="entry name" value="CBS-domain pair"/>
    <property type="match status" value="1"/>
</dbReference>
<protein>
    <submittedName>
        <fullName evidence="5">CBS domain-containing protein</fullName>
    </submittedName>
</protein>
<keyword evidence="1 2" id="KW-0129">CBS domain</keyword>
<feature type="domain" description="CBS" evidence="4">
    <location>
        <begin position="10"/>
        <end position="68"/>
    </location>
</feature>
<evidence type="ECO:0000313" key="6">
    <source>
        <dbReference type="Proteomes" id="UP000663923"/>
    </source>
</evidence>
<reference evidence="5 6" key="1">
    <citation type="submission" date="2021-03" db="EMBL/GenBank/DDBJ databases">
        <title>Complete genome of Parasphingorhabdus_sp.JHSY0214.</title>
        <authorList>
            <person name="Yoo J.H."/>
            <person name="Bae J.W."/>
        </authorList>
    </citation>
    <scope>NUCLEOTIDE SEQUENCE [LARGE SCALE GENOMIC DNA]</scope>
    <source>
        <strain evidence="5 6">JHSY0214</strain>
    </source>
</reference>
<keyword evidence="3" id="KW-0472">Membrane</keyword>
<dbReference type="EMBL" id="CP071794">
    <property type="protein sequence ID" value="QTD57715.1"/>
    <property type="molecule type" value="Genomic_DNA"/>
</dbReference>
<name>A0ABX7T7X7_9SPHN</name>
<accession>A0ABX7T7X7</accession>
<gene>
    <name evidence="5" type="ORF">J4G78_05050</name>
</gene>
<evidence type="ECO:0000313" key="5">
    <source>
        <dbReference type="EMBL" id="QTD57715.1"/>
    </source>
</evidence>
<organism evidence="5 6">
    <name type="scientific">Parasphingorhabdus cellanae</name>
    <dbReference type="NCBI Taxonomy" id="2806553"/>
    <lineage>
        <taxon>Bacteria</taxon>
        <taxon>Pseudomonadati</taxon>
        <taxon>Pseudomonadota</taxon>
        <taxon>Alphaproteobacteria</taxon>
        <taxon>Sphingomonadales</taxon>
        <taxon>Sphingomonadaceae</taxon>
        <taxon>Parasphingorhabdus</taxon>
    </lineage>
</organism>
<keyword evidence="3" id="KW-0812">Transmembrane</keyword>
<dbReference type="Proteomes" id="UP000663923">
    <property type="component" value="Chromosome"/>
</dbReference>